<keyword evidence="4" id="KW-1185">Reference proteome</keyword>
<dbReference type="EMBL" id="FOUY01000047">
    <property type="protein sequence ID" value="SFO35878.1"/>
    <property type="molecule type" value="Genomic_DNA"/>
</dbReference>
<feature type="region of interest" description="Disordered" evidence="1">
    <location>
        <begin position="1"/>
        <end position="22"/>
    </location>
</feature>
<proteinExistence type="predicted"/>
<gene>
    <name evidence="3" type="ORF">SAMN05216207_104714</name>
</gene>
<evidence type="ECO:0000259" key="2">
    <source>
        <dbReference type="Pfam" id="PF09250"/>
    </source>
</evidence>
<protein>
    <submittedName>
        <fullName evidence="3">Bifunctional DNA primase/polymerase, N-terminal</fullName>
    </submittedName>
</protein>
<accession>A0A1I5GIN3</accession>
<evidence type="ECO:0000256" key="1">
    <source>
        <dbReference type="SAM" id="MobiDB-lite"/>
    </source>
</evidence>
<evidence type="ECO:0000313" key="3">
    <source>
        <dbReference type="EMBL" id="SFO35878.1"/>
    </source>
</evidence>
<organism evidence="3 4">
    <name type="scientific">Pseudonocardia ammonioxydans</name>
    <dbReference type="NCBI Taxonomy" id="260086"/>
    <lineage>
        <taxon>Bacteria</taxon>
        <taxon>Bacillati</taxon>
        <taxon>Actinomycetota</taxon>
        <taxon>Actinomycetes</taxon>
        <taxon>Pseudonocardiales</taxon>
        <taxon>Pseudonocardiaceae</taxon>
        <taxon>Pseudonocardia</taxon>
    </lineage>
</organism>
<dbReference type="OrthoDB" id="5064949at2"/>
<reference evidence="3 4" key="1">
    <citation type="submission" date="2016-10" db="EMBL/GenBank/DDBJ databases">
        <authorList>
            <person name="de Groot N.N."/>
        </authorList>
    </citation>
    <scope>NUCLEOTIDE SEQUENCE [LARGE SCALE GENOMIC DNA]</scope>
    <source>
        <strain evidence="3 4">CGMCC 4.1877</strain>
    </source>
</reference>
<dbReference type="SUPFAM" id="SSF56747">
    <property type="entry name" value="Prim-pol domain"/>
    <property type="match status" value="1"/>
</dbReference>
<dbReference type="STRING" id="260086.SAMN05216207_104714"/>
<dbReference type="AlphaFoldDB" id="A0A1I5GIN3"/>
<sequence length="88" mass="9666">MTNETQPAPATGELDTFGERGQRALEAAAAGLYVFPLHPGTKNMPAVKDWENEATRDPEKIMQWWASGPTTWPSRPAPHGSWSSTSTR</sequence>
<dbReference type="InterPro" id="IPR015330">
    <property type="entry name" value="DNA_primase/pol_bifunc_N"/>
</dbReference>
<name>A0A1I5GIN3_PSUAM</name>
<feature type="region of interest" description="Disordered" evidence="1">
    <location>
        <begin position="66"/>
        <end position="88"/>
    </location>
</feature>
<dbReference type="Proteomes" id="UP000199614">
    <property type="component" value="Unassembled WGS sequence"/>
</dbReference>
<dbReference type="Pfam" id="PF09250">
    <property type="entry name" value="Prim-Pol"/>
    <property type="match status" value="1"/>
</dbReference>
<evidence type="ECO:0000313" key="4">
    <source>
        <dbReference type="Proteomes" id="UP000199614"/>
    </source>
</evidence>
<feature type="domain" description="DNA primase/polymerase bifunctional N-terminal" evidence="2">
    <location>
        <begin position="24"/>
        <end position="69"/>
    </location>
</feature>